<dbReference type="InterPro" id="IPR015422">
    <property type="entry name" value="PyrdxlP-dep_Trfase_small"/>
</dbReference>
<keyword evidence="4 7" id="KW-0808">Transferase</keyword>
<accession>A0A419S9Z2</accession>
<dbReference type="CDD" id="cd00609">
    <property type="entry name" value="AAT_like"/>
    <property type="match status" value="1"/>
</dbReference>
<dbReference type="GO" id="GO:0030170">
    <property type="term" value="F:pyridoxal phosphate binding"/>
    <property type="evidence" value="ECO:0007669"/>
    <property type="project" value="InterPro"/>
</dbReference>
<evidence type="ECO:0000256" key="1">
    <source>
        <dbReference type="ARBA" id="ARBA00001933"/>
    </source>
</evidence>
<evidence type="ECO:0000313" key="8">
    <source>
        <dbReference type="Proteomes" id="UP000283433"/>
    </source>
</evidence>
<evidence type="ECO:0000256" key="5">
    <source>
        <dbReference type="ARBA" id="ARBA00022898"/>
    </source>
</evidence>
<dbReference type="InterPro" id="IPR015421">
    <property type="entry name" value="PyrdxlP-dep_Trfase_major"/>
</dbReference>
<keyword evidence="3 7" id="KW-0032">Aminotransferase</keyword>
<evidence type="ECO:0000256" key="3">
    <source>
        <dbReference type="ARBA" id="ARBA00022576"/>
    </source>
</evidence>
<dbReference type="EMBL" id="MBTA01000003">
    <property type="protein sequence ID" value="RKD19023.1"/>
    <property type="molecule type" value="Genomic_DNA"/>
</dbReference>
<keyword evidence="8" id="KW-1185">Reference proteome</keyword>
<sequence length="400" mass="44705">MPKVSSKGEQMPASPIRKLTPFAEKAKKKGIKVYHLNIGQPDIETPKAMLDAVKNANINVWEYTASEGTESYRTKLAAYYSKLNYNIRPEDIIVTLGGSEAILIALRSCFDIDDEILIPEPFYANYNAFACQTDVVVCPIASSIETGFALPSVKEFEKYINQRTRAIMICNPNNPTGYLYSREEMEDLKHLALKHDLFIIADEAYRDFCYDGKTFVSPMHLDGIDDNVIIVDTVSKRYSACGARLGALITKNKDVISTGLKFAQARLSAGMLEQLAGEAALDTPDEYFEKVNKEYTERRNILVDSLNKMDGVYCPMPGGAFYVVASLPVDDAENFCKWILDEFSFENQTVMIAPAAGFYATEGKGLNQVRLAYVINQDSIKKAMICLEKALQEYPGRLVQ</sequence>
<evidence type="ECO:0000313" key="7">
    <source>
        <dbReference type="EMBL" id="RKD19023.1"/>
    </source>
</evidence>
<dbReference type="GO" id="GO:0006520">
    <property type="term" value="P:amino acid metabolic process"/>
    <property type="evidence" value="ECO:0007669"/>
    <property type="project" value="InterPro"/>
</dbReference>
<dbReference type="SUPFAM" id="SSF53383">
    <property type="entry name" value="PLP-dependent transferases"/>
    <property type="match status" value="1"/>
</dbReference>
<dbReference type="AlphaFoldDB" id="A0A419S9Z2"/>
<dbReference type="GO" id="GO:0008483">
    <property type="term" value="F:transaminase activity"/>
    <property type="evidence" value="ECO:0007669"/>
    <property type="project" value="UniProtKB-KW"/>
</dbReference>
<dbReference type="InterPro" id="IPR050596">
    <property type="entry name" value="AspAT/PAT-like"/>
</dbReference>
<proteinExistence type="inferred from homology"/>
<dbReference type="RefSeq" id="WP_120180670.1">
    <property type="nucleotide sequence ID" value="NZ_MBTA01000003.1"/>
</dbReference>
<keyword evidence="5" id="KW-0663">Pyridoxal phosphate</keyword>
<dbReference type="NCBIfam" id="NF005744">
    <property type="entry name" value="PRK07568.1"/>
    <property type="match status" value="1"/>
</dbReference>
<dbReference type="OrthoDB" id="9802328at2"/>
<gene>
    <name evidence="7" type="ORF">BCY91_14195</name>
</gene>
<comment type="caution">
    <text evidence="7">The sequence shown here is derived from an EMBL/GenBank/DDBJ whole genome shotgun (WGS) entry which is preliminary data.</text>
</comment>
<dbReference type="Proteomes" id="UP000283433">
    <property type="component" value="Unassembled WGS sequence"/>
</dbReference>
<dbReference type="InterPro" id="IPR015424">
    <property type="entry name" value="PyrdxlP-dep_Trfase"/>
</dbReference>
<feature type="domain" description="Aminotransferase class I/classII large" evidence="6">
    <location>
        <begin position="33"/>
        <end position="343"/>
    </location>
</feature>
<dbReference type="Gene3D" id="3.40.640.10">
    <property type="entry name" value="Type I PLP-dependent aspartate aminotransferase-like (Major domain)"/>
    <property type="match status" value="1"/>
</dbReference>
<evidence type="ECO:0000259" key="6">
    <source>
        <dbReference type="Pfam" id="PF00155"/>
    </source>
</evidence>
<evidence type="ECO:0000256" key="2">
    <source>
        <dbReference type="ARBA" id="ARBA00007441"/>
    </source>
</evidence>
<dbReference type="Gene3D" id="3.90.1150.10">
    <property type="entry name" value="Aspartate Aminotransferase, domain 1"/>
    <property type="match status" value="1"/>
</dbReference>
<dbReference type="Pfam" id="PF00155">
    <property type="entry name" value="Aminotran_1_2"/>
    <property type="match status" value="1"/>
</dbReference>
<reference evidence="7 8" key="1">
    <citation type="submission" date="2016-07" db="EMBL/GenBank/DDBJ databases">
        <title>Genome of Pelobium manganitolerans.</title>
        <authorList>
            <person name="Wu S."/>
            <person name="Wang G."/>
        </authorList>
    </citation>
    <scope>NUCLEOTIDE SEQUENCE [LARGE SCALE GENOMIC DNA]</scope>
    <source>
        <strain evidence="7 8">YS-25</strain>
    </source>
</reference>
<name>A0A419S9Z2_9SPHI</name>
<comment type="similarity">
    <text evidence="2">Belongs to the class-I pyridoxal-phosphate-dependent aminotransferase family.</text>
</comment>
<dbReference type="InterPro" id="IPR004839">
    <property type="entry name" value="Aminotransferase_I/II_large"/>
</dbReference>
<comment type="cofactor">
    <cofactor evidence="1">
        <name>pyridoxal 5'-phosphate</name>
        <dbReference type="ChEBI" id="CHEBI:597326"/>
    </cofactor>
</comment>
<protein>
    <submittedName>
        <fullName evidence="7">Aspartate aminotransferase</fullName>
    </submittedName>
</protein>
<dbReference type="PANTHER" id="PTHR46383">
    <property type="entry name" value="ASPARTATE AMINOTRANSFERASE"/>
    <property type="match status" value="1"/>
</dbReference>
<organism evidence="7 8">
    <name type="scientific">Pelobium manganitolerans</name>
    <dbReference type="NCBI Taxonomy" id="1842495"/>
    <lineage>
        <taxon>Bacteria</taxon>
        <taxon>Pseudomonadati</taxon>
        <taxon>Bacteroidota</taxon>
        <taxon>Sphingobacteriia</taxon>
        <taxon>Sphingobacteriales</taxon>
        <taxon>Sphingobacteriaceae</taxon>
        <taxon>Pelobium</taxon>
    </lineage>
</organism>
<evidence type="ECO:0000256" key="4">
    <source>
        <dbReference type="ARBA" id="ARBA00022679"/>
    </source>
</evidence>